<dbReference type="SUPFAM" id="SSF50129">
    <property type="entry name" value="GroES-like"/>
    <property type="match status" value="1"/>
</dbReference>
<protein>
    <submittedName>
        <fullName evidence="4">Chlorophyll synthesis pathway protein BchC</fullName>
    </submittedName>
</protein>
<dbReference type="Pfam" id="PF08240">
    <property type="entry name" value="ADH_N"/>
    <property type="match status" value="1"/>
</dbReference>
<proteinExistence type="predicted"/>
<dbReference type="EMBL" id="PHFL01000039">
    <property type="protein sequence ID" value="RFM24535.1"/>
    <property type="molecule type" value="Genomic_DNA"/>
</dbReference>
<evidence type="ECO:0000259" key="3">
    <source>
        <dbReference type="Pfam" id="PF08240"/>
    </source>
</evidence>
<dbReference type="InterPro" id="IPR013154">
    <property type="entry name" value="ADH-like_N"/>
</dbReference>
<dbReference type="InterPro" id="IPR036291">
    <property type="entry name" value="NAD(P)-bd_dom_sf"/>
</dbReference>
<feature type="domain" description="Alcohol dehydrogenase-like C-terminal" evidence="2">
    <location>
        <begin position="158"/>
        <end position="260"/>
    </location>
</feature>
<dbReference type="SUPFAM" id="SSF51735">
    <property type="entry name" value="NAD(P)-binding Rossmann-fold domains"/>
    <property type="match status" value="1"/>
</dbReference>
<dbReference type="InterPro" id="IPR005903">
    <property type="entry name" value="BchC"/>
</dbReference>
<evidence type="ECO:0000313" key="5">
    <source>
        <dbReference type="Proteomes" id="UP000266389"/>
    </source>
</evidence>
<dbReference type="InterPro" id="IPR011032">
    <property type="entry name" value="GroES-like_sf"/>
</dbReference>
<name>A0A395M167_9BACT</name>
<evidence type="ECO:0000313" key="4">
    <source>
        <dbReference type="EMBL" id="RFM24535.1"/>
    </source>
</evidence>
<organism evidence="4 5">
    <name type="scientific">Candidatus Thermochlorobacter aerophilus</name>
    <dbReference type="NCBI Taxonomy" id="1868324"/>
    <lineage>
        <taxon>Bacteria</taxon>
        <taxon>Pseudomonadati</taxon>
        <taxon>Chlorobiota</taxon>
        <taxon>Chlorobiia</taxon>
        <taxon>Chlorobiales</taxon>
        <taxon>Candidatus Thermochlorobacteriaceae</taxon>
        <taxon>Candidatus Thermochlorobacter</taxon>
    </lineage>
</organism>
<dbReference type="AlphaFoldDB" id="A0A395M167"/>
<dbReference type="GO" id="GO:0036354">
    <property type="term" value="F:bacteriochlorophyllide-a dehydrogenase activity"/>
    <property type="evidence" value="ECO:0007669"/>
    <property type="project" value="InterPro"/>
</dbReference>
<dbReference type="Proteomes" id="UP000266389">
    <property type="component" value="Unassembled WGS sequence"/>
</dbReference>
<evidence type="ECO:0000256" key="1">
    <source>
        <dbReference type="ARBA" id="ARBA00023002"/>
    </source>
</evidence>
<dbReference type="PANTHER" id="PTHR43189:SF1">
    <property type="entry name" value="ZINC-TYPE ALCOHOL DEHYDROGENASE-LIKE PROTEIN C1198.01"/>
    <property type="match status" value="1"/>
</dbReference>
<dbReference type="NCBIfam" id="TIGR01202">
    <property type="entry name" value="bchC"/>
    <property type="match status" value="1"/>
</dbReference>
<evidence type="ECO:0000259" key="2">
    <source>
        <dbReference type="Pfam" id="PF00107"/>
    </source>
</evidence>
<sequence length="321" mass="35302">MKSKAVVFTAPGQLELRDVTLRELDAHDVLVETFWTSISAGTEKMLFTGRLPKMQMTQYPVIPGYETVGKVIQIGSAVSEDYLGKFVYVSGSFGYTDVNAAFGGASQYIVSPYHKTTRLDILNDVSLGLALPLAATALHIVDLAAVAGKRILVLGEGAVGLLVCDFARLFHADLIAATDLSDFRLSKSTAHLRINVAHTPLEEALGTMLFDVIIDCTGSMAAIEDSLRFLNMNGTLVLGGYYERIDLAYHFAFMKELKILAAKQWALGDLERTLAIMADGRIDFKRIFTHYSSAWNGLVQAYETAFYDSNCLKFVLSWKAE</sequence>
<dbReference type="CDD" id="cd08255">
    <property type="entry name" value="2-desacetyl-2-hydroxyethyl_bacteriochlorophyllide_like"/>
    <property type="match status" value="1"/>
</dbReference>
<feature type="domain" description="Alcohol dehydrogenase-like N-terminal" evidence="3">
    <location>
        <begin position="26"/>
        <end position="118"/>
    </location>
</feature>
<accession>A0A395M167</accession>
<gene>
    <name evidence="4" type="primary">bchC</name>
    <name evidence="4" type="ORF">D0433_06005</name>
</gene>
<dbReference type="Pfam" id="PF00107">
    <property type="entry name" value="ADH_zinc_N"/>
    <property type="match status" value="1"/>
</dbReference>
<comment type="caution">
    <text evidence="4">The sequence shown here is derived from an EMBL/GenBank/DDBJ whole genome shotgun (WGS) entry which is preliminary data.</text>
</comment>
<dbReference type="PANTHER" id="PTHR43189">
    <property type="entry name" value="ZINC-TYPE ALCOHOL DEHYDROGENASE-LIKE PROTEIN C1198.01-RELATED"/>
    <property type="match status" value="1"/>
</dbReference>
<reference evidence="4 5" key="1">
    <citation type="journal article" date="2011" name="ISME J.">
        <title>Community ecology of hot spring cyanobacterial mats: predominant populations and their functional potential.</title>
        <authorList>
            <person name="Klatt C.G."/>
            <person name="Wood J.M."/>
            <person name="Rusch D.B."/>
            <person name="Bateson M.M."/>
            <person name="Hamamura N."/>
            <person name="Heidelberg J.F."/>
            <person name="Grossman A.R."/>
            <person name="Bhaya D."/>
            <person name="Cohan F.M."/>
            <person name="Kuhl M."/>
            <person name="Bryant D.A."/>
            <person name="Ward D.M."/>
        </authorList>
    </citation>
    <scope>NUCLEOTIDE SEQUENCE [LARGE SCALE GENOMIC DNA]</scope>
    <source>
        <strain evidence="4">OS</strain>
    </source>
</reference>
<dbReference type="InterPro" id="IPR013149">
    <property type="entry name" value="ADH-like_C"/>
</dbReference>
<dbReference type="Gene3D" id="3.90.180.10">
    <property type="entry name" value="Medium-chain alcohol dehydrogenases, catalytic domain"/>
    <property type="match status" value="2"/>
</dbReference>
<dbReference type="Gene3D" id="3.40.50.720">
    <property type="entry name" value="NAD(P)-binding Rossmann-like Domain"/>
    <property type="match status" value="1"/>
</dbReference>
<keyword evidence="1" id="KW-0560">Oxidoreductase</keyword>